<dbReference type="EMBL" id="CM042886">
    <property type="protein sequence ID" value="KAI4342358.1"/>
    <property type="molecule type" value="Genomic_DNA"/>
</dbReference>
<keyword evidence="2" id="KW-1185">Reference proteome</keyword>
<gene>
    <name evidence="1" type="ORF">MLD38_026995</name>
</gene>
<reference evidence="2" key="1">
    <citation type="journal article" date="2023" name="Front. Plant Sci.">
        <title>Chromosomal-level genome assembly of Melastoma candidum provides insights into trichome evolution.</title>
        <authorList>
            <person name="Zhong Y."/>
            <person name="Wu W."/>
            <person name="Sun C."/>
            <person name="Zou P."/>
            <person name="Liu Y."/>
            <person name="Dai S."/>
            <person name="Zhou R."/>
        </authorList>
    </citation>
    <scope>NUCLEOTIDE SEQUENCE [LARGE SCALE GENOMIC DNA]</scope>
</reference>
<accession>A0ACB9P031</accession>
<evidence type="ECO:0000313" key="2">
    <source>
        <dbReference type="Proteomes" id="UP001057402"/>
    </source>
</evidence>
<comment type="caution">
    <text evidence="1">The sequence shown here is derived from an EMBL/GenBank/DDBJ whole genome shotgun (WGS) entry which is preliminary data.</text>
</comment>
<evidence type="ECO:0000313" key="1">
    <source>
        <dbReference type="EMBL" id="KAI4342358.1"/>
    </source>
</evidence>
<dbReference type="Proteomes" id="UP001057402">
    <property type="component" value="Chromosome 7"/>
</dbReference>
<organism evidence="1 2">
    <name type="scientific">Melastoma candidum</name>
    <dbReference type="NCBI Taxonomy" id="119954"/>
    <lineage>
        <taxon>Eukaryota</taxon>
        <taxon>Viridiplantae</taxon>
        <taxon>Streptophyta</taxon>
        <taxon>Embryophyta</taxon>
        <taxon>Tracheophyta</taxon>
        <taxon>Spermatophyta</taxon>
        <taxon>Magnoliopsida</taxon>
        <taxon>eudicotyledons</taxon>
        <taxon>Gunneridae</taxon>
        <taxon>Pentapetalae</taxon>
        <taxon>rosids</taxon>
        <taxon>malvids</taxon>
        <taxon>Myrtales</taxon>
        <taxon>Melastomataceae</taxon>
        <taxon>Melastomatoideae</taxon>
        <taxon>Melastomateae</taxon>
        <taxon>Melastoma</taxon>
    </lineage>
</organism>
<name>A0ACB9P031_9MYRT</name>
<proteinExistence type="predicted"/>
<protein>
    <submittedName>
        <fullName evidence="1">Uncharacterized protein</fullName>
    </submittedName>
</protein>
<sequence>MVSDSELVERLRDILGRSDLDKATAGSVRRQLEEEFEVDLSDRKGFIREQIDAYLQSLENVDEEEEGEEEEEEEEGEGVEQDGKESGSKSTSGNSSKEKKRRGGFNKLCNLSPQLQDIVGEPILARTEVVKRMWSYIREKNLQDPTNKRRILCDETLRKLFSVDSIDMFQMNKALAKHIWPLDESMPQKIKSEEQTGSASEEAVGTTGKEAAEAEHEDDDGTEEAERKKKRSIKNSKGVKKRGGGFNKPCSLSPQLQAVTGEAELARPDVVKKLWAYIREKNLQDPSNKQNIICDGLLRPLFSVDSINMFKMNKALSEHIWPLNGDASNNVLKEEKSKRGRDESDEDDTEQKDKKPKKGGGGLTAPLPLSDALIKFLGTGEKELSRGDVVKRMWDYIKENGLQDPSDKRRIICDDKLKELFEVDSFQGFSVTKLLTSHFIKASN</sequence>